<dbReference type="Proteomes" id="UP000823933">
    <property type="component" value="Unassembled WGS sequence"/>
</dbReference>
<dbReference type="Gene3D" id="3.40.190.290">
    <property type="match status" value="1"/>
</dbReference>
<evidence type="ECO:0000256" key="3">
    <source>
        <dbReference type="ARBA" id="ARBA00023125"/>
    </source>
</evidence>
<dbReference type="Gene3D" id="1.10.10.10">
    <property type="entry name" value="Winged helix-like DNA-binding domain superfamily/Winged helix DNA-binding domain"/>
    <property type="match status" value="1"/>
</dbReference>
<dbReference type="PRINTS" id="PR00039">
    <property type="entry name" value="HTHLYSR"/>
</dbReference>
<keyword evidence="3" id="KW-0238">DNA-binding</keyword>
<proteinExistence type="inferred from homology"/>
<evidence type="ECO:0000256" key="4">
    <source>
        <dbReference type="ARBA" id="ARBA00023163"/>
    </source>
</evidence>
<dbReference type="InterPro" id="IPR005119">
    <property type="entry name" value="LysR_subst-bd"/>
</dbReference>
<dbReference type="EMBL" id="DXHQ01000078">
    <property type="protein sequence ID" value="HIW09045.1"/>
    <property type="molecule type" value="Genomic_DNA"/>
</dbReference>
<dbReference type="PROSITE" id="PS50931">
    <property type="entry name" value="HTH_LYSR"/>
    <property type="match status" value="1"/>
</dbReference>
<feature type="domain" description="HTH lysR-type" evidence="5">
    <location>
        <begin position="1"/>
        <end position="58"/>
    </location>
</feature>
<accession>A0A9D1QBC6</accession>
<dbReference type="InterPro" id="IPR036388">
    <property type="entry name" value="WH-like_DNA-bd_sf"/>
</dbReference>
<dbReference type="Pfam" id="PF03466">
    <property type="entry name" value="LysR_substrate"/>
    <property type="match status" value="1"/>
</dbReference>
<reference evidence="6" key="1">
    <citation type="journal article" date="2021" name="PeerJ">
        <title>Extensive microbial diversity within the chicken gut microbiome revealed by metagenomics and culture.</title>
        <authorList>
            <person name="Gilroy R."/>
            <person name="Ravi A."/>
            <person name="Getino M."/>
            <person name="Pursley I."/>
            <person name="Horton D.L."/>
            <person name="Alikhan N.F."/>
            <person name="Baker D."/>
            <person name="Gharbi K."/>
            <person name="Hall N."/>
            <person name="Watson M."/>
            <person name="Adriaenssens E.M."/>
            <person name="Foster-Nyarko E."/>
            <person name="Jarju S."/>
            <person name="Secka A."/>
            <person name="Antonio M."/>
            <person name="Oren A."/>
            <person name="Chaudhuri R.R."/>
            <person name="La Ragione R."/>
            <person name="Hildebrand F."/>
            <person name="Pallen M.J."/>
        </authorList>
    </citation>
    <scope>NUCLEOTIDE SEQUENCE</scope>
    <source>
        <strain evidence="6">ChiHcolR34-3080</strain>
    </source>
</reference>
<comment type="caution">
    <text evidence="6">The sequence shown here is derived from an EMBL/GenBank/DDBJ whole genome shotgun (WGS) entry which is preliminary data.</text>
</comment>
<keyword evidence="2" id="KW-0805">Transcription regulation</keyword>
<sequence length="286" mass="32306">MTFEQLRYFCAAAQLGSFSKAAESIPISQPSLCVAIRKLEREYGVRLFQPNRKGAVLTEAGRIFWQDAQNILAQADLTATHMRQFAQRDHAEIRIAYTYSLADAYIPRLLKQFQEQEGKGCVIYSDEMPSDQIAQGLREGRFDLGLGSQIPPDPEIEQIPIAYQKLCLLVPASDPDLYEDRETFAAAPLICYRRDYPMYRTLSGLFASWGIAPQITHYSYSEGAIARLVEQGLGVGIVAEIEGLEAYRIRILHPAWLTGGRSIYLMRHRTRMVTQAAKRLQELILG</sequence>
<evidence type="ECO:0000259" key="5">
    <source>
        <dbReference type="PROSITE" id="PS50931"/>
    </source>
</evidence>
<evidence type="ECO:0000256" key="1">
    <source>
        <dbReference type="ARBA" id="ARBA00009437"/>
    </source>
</evidence>
<dbReference type="InterPro" id="IPR036390">
    <property type="entry name" value="WH_DNA-bd_sf"/>
</dbReference>
<dbReference type="PANTHER" id="PTHR30126">
    <property type="entry name" value="HTH-TYPE TRANSCRIPTIONAL REGULATOR"/>
    <property type="match status" value="1"/>
</dbReference>
<name>A0A9D1QBC6_9FIRM</name>
<reference evidence="6" key="2">
    <citation type="submission" date="2021-04" db="EMBL/GenBank/DDBJ databases">
        <authorList>
            <person name="Gilroy R."/>
        </authorList>
    </citation>
    <scope>NUCLEOTIDE SEQUENCE</scope>
    <source>
        <strain evidence="6">ChiHcolR34-3080</strain>
    </source>
</reference>
<evidence type="ECO:0000313" key="6">
    <source>
        <dbReference type="EMBL" id="HIW09045.1"/>
    </source>
</evidence>
<dbReference type="FunFam" id="1.10.10.10:FF:000001">
    <property type="entry name" value="LysR family transcriptional regulator"/>
    <property type="match status" value="1"/>
</dbReference>
<evidence type="ECO:0000313" key="7">
    <source>
        <dbReference type="Proteomes" id="UP000823933"/>
    </source>
</evidence>
<organism evidence="6 7">
    <name type="scientific">Candidatus Faecalibacterium intestinigallinarum</name>
    <dbReference type="NCBI Taxonomy" id="2838581"/>
    <lineage>
        <taxon>Bacteria</taxon>
        <taxon>Bacillati</taxon>
        <taxon>Bacillota</taxon>
        <taxon>Clostridia</taxon>
        <taxon>Eubacteriales</taxon>
        <taxon>Oscillospiraceae</taxon>
        <taxon>Faecalibacterium</taxon>
    </lineage>
</organism>
<dbReference type="GO" id="GO:0003700">
    <property type="term" value="F:DNA-binding transcription factor activity"/>
    <property type="evidence" value="ECO:0007669"/>
    <property type="project" value="InterPro"/>
</dbReference>
<dbReference type="PANTHER" id="PTHR30126:SF39">
    <property type="entry name" value="HTH-TYPE TRANSCRIPTIONAL REGULATOR CYSL"/>
    <property type="match status" value="1"/>
</dbReference>
<dbReference type="SUPFAM" id="SSF53850">
    <property type="entry name" value="Periplasmic binding protein-like II"/>
    <property type="match status" value="1"/>
</dbReference>
<dbReference type="SUPFAM" id="SSF46785">
    <property type="entry name" value="Winged helix' DNA-binding domain"/>
    <property type="match status" value="1"/>
</dbReference>
<evidence type="ECO:0000256" key="2">
    <source>
        <dbReference type="ARBA" id="ARBA00023015"/>
    </source>
</evidence>
<gene>
    <name evidence="6" type="ORF">H9890_06580</name>
</gene>
<comment type="similarity">
    <text evidence="1">Belongs to the LysR transcriptional regulatory family.</text>
</comment>
<dbReference type="AlphaFoldDB" id="A0A9D1QBC6"/>
<dbReference type="InterPro" id="IPR000847">
    <property type="entry name" value="LysR_HTH_N"/>
</dbReference>
<protein>
    <submittedName>
        <fullName evidence="6">LysR family transcriptional regulator</fullName>
    </submittedName>
</protein>
<dbReference type="GO" id="GO:0000976">
    <property type="term" value="F:transcription cis-regulatory region binding"/>
    <property type="evidence" value="ECO:0007669"/>
    <property type="project" value="TreeGrafter"/>
</dbReference>
<keyword evidence="4" id="KW-0804">Transcription</keyword>
<dbReference type="Pfam" id="PF00126">
    <property type="entry name" value="HTH_1"/>
    <property type="match status" value="1"/>
</dbReference>